<keyword evidence="2" id="KW-1133">Transmembrane helix</keyword>
<keyword evidence="2" id="KW-0812">Transmembrane</keyword>
<dbReference type="AlphaFoldDB" id="A0A9P1I863"/>
<organism evidence="3 4">
    <name type="scientific">Caenorhabditis angaria</name>
    <dbReference type="NCBI Taxonomy" id="860376"/>
    <lineage>
        <taxon>Eukaryota</taxon>
        <taxon>Metazoa</taxon>
        <taxon>Ecdysozoa</taxon>
        <taxon>Nematoda</taxon>
        <taxon>Chromadorea</taxon>
        <taxon>Rhabditida</taxon>
        <taxon>Rhabditina</taxon>
        <taxon>Rhabditomorpha</taxon>
        <taxon>Rhabditoidea</taxon>
        <taxon>Rhabditidae</taxon>
        <taxon>Peloderinae</taxon>
        <taxon>Caenorhabditis</taxon>
    </lineage>
</organism>
<name>A0A9P1I863_9PELO</name>
<protein>
    <submittedName>
        <fullName evidence="3">Uncharacterized protein</fullName>
    </submittedName>
</protein>
<evidence type="ECO:0000313" key="4">
    <source>
        <dbReference type="Proteomes" id="UP001152747"/>
    </source>
</evidence>
<comment type="caution">
    <text evidence="3">The sequence shown here is derived from an EMBL/GenBank/DDBJ whole genome shotgun (WGS) entry which is preliminary data.</text>
</comment>
<keyword evidence="2" id="KW-0472">Membrane</keyword>
<feature type="transmembrane region" description="Helical" evidence="2">
    <location>
        <begin position="334"/>
        <end position="361"/>
    </location>
</feature>
<evidence type="ECO:0000256" key="1">
    <source>
        <dbReference type="SAM" id="MobiDB-lite"/>
    </source>
</evidence>
<feature type="transmembrane region" description="Helical" evidence="2">
    <location>
        <begin position="119"/>
        <end position="143"/>
    </location>
</feature>
<proteinExistence type="predicted"/>
<evidence type="ECO:0000256" key="2">
    <source>
        <dbReference type="SAM" id="Phobius"/>
    </source>
</evidence>
<evidence type="ECO:0000313" key="3">
    <source>
        <dbReference type="EMBL" id="CAI5439841.1"/>
    </source>
</evidence>
<gene>
    <name evidence="3" type="ORF">CAMP_LOCUS2478</name>
</gene>
<accession>A0A9P1I863</accession>
<feature type="region of interest" description="Disordered" evidence="1">
    <location>
        <begin position="1"/>
        <end position="81"/>
    </location>
</feature>
<dbReference type="Proteomes" id="UP001152747">
    <property type="component" value="Unassembled WGS sequence"/>
</dbReference>
<dbReference type="EMBL" id="CANHGI010000001">
    <property type="protein sequence ID" value="CAI5439841.1"/>
    <property type="molecule type" value="Genomic_DNA"/>
</dbReference>
<sequence>MVKKKGSTTSDVPKKDASTTSVATKGAESTTSVVTKNDQSTTSVVTKGAASTTSVASKGAASTTPVAAKNDASKTPGMPSQSVMEALAKVNASTRTEPDREHDIAAAIYESRKPAVGKWFIIVAIIVLALIVVAGVASFGLILSESKDDSSQIKVFEDHKTQTSESVDKAIKVVQTFSNLGNGINLDGLSTNLFTYVRHELELDKLTKQEHPSKRTYHDIEQLLDAFNTTNCTPTANVIIDKTKFLKLLNGSINTHIRELNNLGRPVNKAQSKLNVIITEESNKPGRLSNGNIVGYGGNVTTMLTDYQTETVTRDDTFIKSTQDQMKSRDSAKLGHFITTIGLFSVALIFLVVIAVLAFFLSKTKD</sequence>
<reference evidence="3" key="1">
    <citation type="submission" date="2022-11" db="EMBL/GenBank/DDBJ databases">
        <authorList>
            <person name="Kikuchi T."/>
        </authorList>
    </citation>
    <scope>NUCLEOTIDE SEQUENCE</scope>
    <source>
        <strain evidence="3">PS1010</strain>
    </source>
</reference>
<keyword evidence="4" id="KW-1185">Reference proteome</keyword>
<feature type="compositionally biased region" description="Polar residues" evidence="1">
    <location>
        <begin position="18"/>
        <end position="65"/>
    </location>
</feature>